<dbReference type="GeneID" id="87597023"/>
<dbReference type="AlphaFoldDB" id="A0A0M0KL71"/>
<dbReference type="Pfam" id="PF06941">
    <property type="entry name" value="NT5C"/>
    <property type="match status" value="1"/>
</dbReference>
<dbReference type="InterPro" id="IPR052419">
    <property type="entry name" value="5_3-deoxyribonucleotidase-like"/>
</dbReference>
<dbReference type="InterPro" id="IPR036412">
    <property type="entry name" value="HAD-like_sf"/>
</dbReference>
<dbReference type="InterPro" id="IPR009206">
    <property type="entry name" value="Nucleotidase_putative"/>
</dbReference>
<sequence length="195" mass="23039">MTVRKQKRFGLDIDGTVTDPATFLPYLNEQFQKTLTLEDITDYDLTKSLGITSEEFWKWMEQHEQTIYKQAKKADGVDQVLEEWKQEHELIYITARASHLEEITKNWFEQQNLPFHHIELVGKHDKIEAIRTHEIDIFFEDKHDNAVAIAETFAIPVILMDTPYNRLPTPANVVRINHWTEAKAWVDEWLKRSGF</sequence>
<feature type="active site" description="Proton donor" evidence="4">
    <location>
        <position position="14"/>
    </location>
</feature>
<comment type="similarity">
    <text evidence="1 3">Belongs to the 5'(3')-deoxyribonucleotidase family.</text>
</comment>
<reference evidence="5" key="1">
    <citation type="submission" date="2015-08" db="EMBL/GenBank/DDBJ databases">
        <title>Complete DNA Sequence of Pseudomonas syringae pv. actinidiae, the Causal Agent of Kiwifruit Canker Disease.</title>
        <authorList>
            <person name="Rikkerink E.H.A."/>
            <person name="Fineran P.C."/>
        </authorList>
    </citation>
    <scope>NUCLEOTIDE SEQUENCE</scope>
    <source>
        <strain evidence="5">DSM 13666</strain>
    </source>
</reference>
<dbReference type="SMR" id="A0A0M0KL71"/>
<protein>
    <recommendedName>
        <fullName evidence="3">Nucleotidase</fullName>
        <ecNumber evidence="3">3.1.3.-</ecNumber>
    </recommendedName>
</protein>
<dbReference type="EMBL" id="LILD01000001">
    <property type="protein sequence ID" value="KOO39564.1"/>
    <property type="molecule type" value="Genomic_DNA"/>
</dbReference>
<dbReference type="GO" id="GO:0009264">
    <property type="term" value="P:deoxyribonucleotide catabolic process"/>
    <property type="evidence" value="ECO:0007669"/>
    <property type="project" value="InterPro"/>
</dbReference>
<dbReference type="Gene3D" id="3.40.50.1000">
    <property type="entry name" value="HAD superfamily/HAD-like"/>
    <property type="match status" value="1"/>
</dbReference>
<name>A0A0M0KL71_ALKHA</name>
<dbReference type="PIRSF" id="PIRSF021362">
    <property type="entry name" value="UCP021362_HAD"/>
    <property type="match status" value="1"/>
</dbReference>
<dbReference type="PATRIC" id="fig|136160.3.peg.2912"/>
<dbReference type="InterPro" id="IPR010708">
    <property type="entry name" value="5'(3')-deoxyribonucleotidase"/>
</dbReference>
<evidence type="ECO:0000256" key="4">
    <source>
        <dbReference type="PIRSR" id="PIRSR610708-1"/>
    </source>
</evidence>
<accession>A0A0M0KL71</accession>
<evidence type="ECO:0000313" key="5">
    <source>
        <dbReference type="EMBL" id="KOO39564.1"/>
    </source>
</evidence>
<gene>
    <name evidence="5" type="ORF">AMD02_12450</name>
</gene>
<dbReference type="SUPFAM" id="SSF56784">
    <property type="entry name" value="HAD-like"/>
    <property type="match status" value="1"/>
</dbReference>
<evidence type="ECO:0000256" key="1">
    <source>
        <dbReference type="ARBA" id="ARBA00009589"/>
    </source>
</evidence>
<keyword evidence="2 3" id="KW-0378">Hydrolase</keyword>
<dbReference type="EC" id="3.1.3.-" evidence="3"/>
<dbReference type="OMA" id="FEDKHDN"/>
<evidence type="ECO:0000256" key="2">
    <source>
        <dbReference type="ARBA" id="ARBA00022801"/>
    </source>
</evidence>
<feature type="active site" description="Nucleophile" evidence="4">
    <location>
        <position position="12"/>
    </location>
</feature>
<dbReference type="PANTHER" id="PTHR35134">
    <property type="entry name" value="NUCLEOTIDASE YQFW-RELATED"/>
    <property type="match status" value="1"/>
</dbReference>
<organism evidence="5">
    <name type="scientific">Halalkalibacterium halodurans</name>
    <name type="common">Bacillus halodurans</name>
    <dbReference type="NCBI Taxonomy" id="86665"/>
    <lineage>
        <taxon>Bacteria</taxon>
        <taxon>Bacillati</taxon>
        <taxon>Bacillota</taxon>
        <taxon>Bacilli</taxon>
        <taxon>Bacillales</taxon>
        <taxon>Bacillaceae</taxon>
        <taxon>Halalkalibacterium (ex Joshi et al. 2022)</taxon>
    </lineage>
</organism>
<dbReference type="InterPro" id="IPR023214">
    <property type="entry name" value="HAD_sf"/>
</dbReference>
<dbReference type="GO" id="GO:0008253">
    <property type="term" value="F:5'-nucleotidase activity"/>
    <property type="evidence" value="ECO:0007669"/>
    <property type="project" value="InterPro"/>
</dbReference>
<comment type="caution">
    <text evidence="5">The sequence shown here is derived from an EMBL/GenBank/DDBJ whole genome shotgun (WGS) entry which is preliminary data.</text>
</comment>
<dbReference type="PANTHER" id="PTHR35134:SF2">
    <property type="entry name" value="NUCLEOTIDASE YQFW-RELATED"/>
    <property type="match status" value="1"/>
</dbReference>
<evidence type="ECO:0000256" key="3">
    <source>
        <dbReference type="PIRNR" id="PIRNR021362"/>
    </source>
</evidence>
<dbReference type="RefSeq" id="WP_010897564.1">
    <property type="nucleotide sequence ID" value="NZ_CP040441.1"/>
</dbReference>
<proteinExistence type="inferred from homology"/>